<dbReference type="PROSITE" id="PS00347">
    <property type="entry name" value="ZF_PARP_1"/>
    <property type="match status" value="1"/>
</dbReference>
<evidence type="ECO:0000256" key="1">
    <source>
        <dbReference type="ARBA" id="ARBA00004123"/>
    </source>
</evidence>
<feature type="domain" description="PARP-type" evidence="6">
    <location>
        <begin position="74"/>
        <end position="164"/>
    </location>
</feature>
<evidence type="ECO:0000313" key="8">
    <source>
        <dbReference type="Proteomes" id="UP000288216"/>
    </source>
</evidence>
<dbReference type="InterPro" id="IPR036957">
    <property type="entry name" value="Znf_PARP_sf"/>
</dbReference>
<feature type="domain" description="PARP-type" evidence="6">
    <location>
        <begin position="1"/>
        <end position="53"/>
    </location>
</feature>
<dbReference type="AlphaFoldDB" id="A0A401Q8J2"/>
<evidence type="ECO:0000256" key="2">
    <source>
        <dbReference type="ARBA" id="ARBA00022723"/>
    </source>
</evidence>
<dbReference type="OrthoDB" id="429950at2759"/>
<dbReference type="PROSITE" id="PS50064">
    <property type="entry name" value="ZF_PARP_2"/>
    <property type="match status" value="2"/>
</dbReference>
<evidence type="ECO:0000256" key="4">
    <source>
        <dbReference type="ARBA" id="ARBA00022833"/>
    </source>
</evidence>
<comment type="caution">
    <text evidence="7">The sequence shown here is derived from an EMBL/GenBank/DDBJ whole genome shotgun (WGS) entry which is preliminary data.</text>
</comment>
<keyword evidence="5" id="KW-0539">Nucleus</keyword>
<keyword evidence="4" id="KW-0862">Zinc</keyword>
<evidence type="ECO:0000256" key="5">
    <source>
        <dbReference type="ARBA" id="ARBA00023242"/>
    </source>
</evidence>
<feature type="non-terminal residue" evidence="7">
    <location>
        <position position="175"/>
    </location>
</feature>
<name>A0A401Q8J2_SCYTO</name>
<dbReference type="Pfam" id="PF00645">
    <property type="entry name" value="zf-PARP"/>
    <property type="match status" value="1"/>
</dbReference>
<evidence type="ECO:0000313" key="7">
    <source>
        <dbReference type="EMBL" id="GCB81647.1"/>
    </source>
</evidence>
<keyword evidence="2" id="KW-0479">Metal-binding</keyword>
<proteinExistence type="predicted"/>
<dbReference type="InterPro" id="IPR001510">
    <property type="entry name" value="Znf_PARP"/>
</dbReference>
<dbReference type="EMBL" id="BFAA01022942">
    <property type="protein sequence ID" value="GCB81647.1"/>
    <property type="molecule type" value="Genomic_DNA"/>
</dbReference>
<comment type="subcellular location">
    <subcellularLocation>
        <location evidence="1">Nucleus</location>
    </subcellularLocation>
</comment>
<dbReference type="GO" id="GO:0003677">
    <property type="term" value="F:DNA binding"/>
    <property type="evidence" value="ECO:0007669"/>
    <property type="project" value="InterPro"/>
</dbReference>
<sequence>LQSPMFDGKVPHWHHYACFWKRARVVSPADVDGLSDLRWEDQEKIKKAIETGGAGGGKGGEQGDGKGEKTLNDFVVEYAKSNRSVCKGCSKKIEKDTVRISKKMINTEKPQLGMIDHWYHPDCFVASKAELGFLPTYSATQLKGFNVLSAEDKGELKKQLPAVKSEGYLSSHEYT</sequence>
<keyword evidence="3" id="KW-0863">Zinc-finger</keyword>
<dbReference type="OMA" id="SGRANCK"/>
<dbReference type="GO" id="GO:0005634">
    <property type="term" value="C:nucleus"/>
    <property type="evidence" value="ECO:0007669"/>
    <property type="project" value="UniProtKB-SubCell"/>
</dbReference>
<dbReference type="SMART" id="SM01336">
    <property type="entry name" value="zf-PARP"/>
    <property type="match status" value="2"/>
</dbReference>
<dbReference type="STRING" id="75743.A0A401Q8J2"/>
<protein>
    <recommendedName>
        <fullName evidence="6">PARP-type domain-containing protein</fullName>
    </recommendedName>
</protein>
<evidence type="ECO:0000259" key="6">
    <source>
        <dbReference type="PROSITE" id="PS50064"/>
    </source>
</evidence>
<organism evidence="7 8">
    <name type="scientific">Scyliorhinus torazame</name>
    <name type="common">Cloudy catshark</name>
    <name type="synonym">Catulus torazame</name>
    <dbReference type="NCBI Taxonomy" id="75743"/>
    <lineage>
        <taxon>Eukaryota</taxon>
        <taxon>Metazoa</taxon>
        <taxon>Chordata</taxon>
        <taxon>Craniata</taxon>
        <taxon>Vertebrata</taxon>
        <taxon>Chondrichthyes</taxon>
        <taxon>Elasmobranchii</taxon>
        <taxon>Galeomorphii</taxon>
        <taxon>Galeoidea</taxon>
        <taxon>Carcharhiniformes</taxon>
        <taxon>Scyliorhinidae</taxon>
        <taxon>Scyliorhinus</taxon>
    </lineage>
</organism>
<gene>
    <name evidence="7" type="ORF">scyTo_0022543</name>
</gene>
<evidence type="ECO:0000256" key="3">
    <source>
        <dbReference type="ARBA" id="ARBA00022771"/>
    </source>
</evidence>
<dbReference type="Proteomes" id="UP000288216">
    <property type="component" value="Unassembled WGS sequence"/>
</dbReference>
<keyword evidence="8" id="KW-1185">Reference proteome</keyword>
<dbReference type="Gene3D" id="3.30.1740.10">
    <property type="entry name" value="Zinc finger, PARP-type"/>
    <property type="match status" value="2"/>
</dbReference>
<feature type="non-terminal residue" evidence="7">
    <location>
        <position position="1"/>
    </location>
</feature>
<accession>A0A401Q8J2</accession>
<dbReference type="SUPFAM" id="SSF57716">
    <property type="entry name" value="Glucocorticoid receptor-like (DNA-binding domain)"/>
    <property type="match status" value="2"/>
</dbReference>
<dbReference type="GO" id="GO:0008270">
    <property type="term" value="F:zinc ion binding"/>
    <property type="evidence" value="ECO:0007669"/>
    <property type="project" value="UniProtKB-KW"/>
</dbReference>
<reference evidence="7 8" key="1">
    <citation type="journal article" date="2018" name="Nat. Ecol. Evol.">
        <title>Shark genomes provide insights into elasmobranch evolution and the origin of vertebrates.</title>
        <authorList>
            <person name="Hara Y"/>
            <person name="Yamaguchi K"/>
            <person name="Onimaru K"/>
            <person name="Kadota M"/>
            <person name="Koyanagi M"/>
            <person name="Keeley SD"/>
            <person name="Tatsumi K"/>
            <person name="Tanaka K"/>
            <person name="Motone F"/>
            <person name="Kageyama Y"/>
            <person name="Nozu R"/>
            <person name="Adachi N"/>
            <person name="Nishimura O"/>
            <person name="Nakagawa R"/>
            <person name="Tanegashima C"/>
            <person name="Kiyatake I"/>
            <person name="Matsumoto R"/>
            <person name="Murakumo K"/>
            <person name="Nishida K"/>
            <person name="Terakita A"/>
            <person name="Kuratani S"/>
            <person name="Sato K"/>
            <person name="Hyodo S Kuraku.S."/>
        </authorList>
    </citation>
    <scope>NUCLEOTIDE SEQUENCE [LARGE SCALE GENOMIC DNA]</scope>
</reference>